<evidence type="ECO:0000313" key="3">
    <source>
        <dbReference type="Proteomes" id="UP001194539"/>
    </source>
</evidence>
<feature type="transmembrane region" description="Helical" evidence="1">
    <location>
        <begin position="50"/>
        <end position="73"/>
    </location>
</feature>
<dbReference type="EMBL" id="JACEGD010000017">
    <property type="protein sequence ID" value="MBH5388552.1"/>
    <property type="molecule type" value="Genomic_DNA"/>
</dbReference>
<feature type="transmembrane region" description="Helical" evidence="1">
    <location>
        <begin position="101"/>
        <end position="119"/>
    </location>
</feature>
<evidence type="ECO:0000256" key="1">
    <source>
        <dbReference type="SAM" id="Phobius"/>
    </source>
</evidence>
<dbReference type="PIRSF" id="PIRSF016919">
    <property type="entry name" value="HupE_UreJ"/>
    <property type="match status" value="1"/>
</dbReference>
<keyword evidence="1" id="KW-0812">Transmembrane</keyword>
<keyword evidence="1" id="KW-0472">Membrane</keyword>
<dbReference type="Pfam" id="PF04955">
    <property type="entry name" value="HupE_UreJ"/>
    <property type="match status" value="1"/>
</dbReference>
<feature type="transmembrane region" description="Helical" evidence="1">
    <location>
        <begin position="131"/>
        <end position="153"/>
    </location>
</feature>
<dbReference type="InterPro" id="IPR007038">
    <property type="entry name" value="HupE_UreJ"/>
</dbReference>
<gene>
    <name evidence="2" type="ORF">H1B27_20015</name>
</gene>
<accession>A0ABS0P5H7</accession>
<dbReference type="Proteomes" id="UP001194539">
    <property type="component" value="Unassembled WGS sequence"/>
</dbReference>
<protein>
    <submittedName>
        <fullName evidence="2">HupE/UreJ family protein</fullName>
    </submittedName>
</protein>
<organism evidence="2 3">
    <name type="scientific">Bradyrhizobium diversitatis</name>
    <dbReference type="NCBI Taxonomy" id="2755406"/>
    <lineage>
        <taxon>Bacteria</taxon>
        <taxon>Pseudomonadati</taxon>
        <taxon>Pseudomonadota</taxon>
        <taxon>Alphaproteobacteria</taxon>
        <taxon>Hyphomicrobiales</taxon>
        <taxon>Nitrobacteraceae</taxon>
        <taxon>Bradyrhizobium</taxon>
    </lineage>
</organism>
<keyword evidence="1" id="KW-1133">Transmembrane helix</keyword>
<sequence>MLPHSAAAHITSTGSGGFGSGFAHPLTGPDHFLAMFAVGLWGAQMGGRPVWTLPVTFPLIMVAGGAAGMFGLPLPSVEVGIALSILALGLAITSAWHPAEWIALCLIAVFAVCHGYAHGAELPFAADPADYIIGFVLATGLIHVFGIGVGLTLNKPLGGRLARGLGALIGLGGVYFLVTALSAA</sequence>
<proteinExistence type="predicted"/>
<feature type="transmembrane region" description="Helical" evidence="1">
    <location>
        <begin position="165"/>
        <end position="183"/>
    </location>
</feature>
<name>A0ABS0P5H7_9BRAD</name>
<feature type="transmembrane region" description="Helical" evidence="1">
    <location>
        <begin position="79"/>
        <end position="96"/>
    </location>
</feature>
<keyword evidence="3" id="KW-1185">Reference proteome</keyword>
<comment type="caution">
    <text evidence="2">The sequence shown here is derived from an EMBL/GenBank/DDBJ whole genome shotgun (WGS) entry which is preliminary data.</text>
</comment>
<reference evidence="2 3" key="1">
    <citation type="submission" date="2020-07" db="EMBL/GenBank/DDBJ databases">
        <title>Bradyrhizobium diversity isolated from nodules of indigenous legumes of Western Australia.</title>
        <authorList>
            <person name="Klepa M.S."/>
        </authorList>
    </citation>
    <scope>NUCLEOTIDE SEQUENCE [LARGE SCALE GENOMIC DNA]</scope>
    <source>
        <strain evidence="2 3">CNPSo 4019</strain>
    </source>
</reference>
<evidence type="ECO:0000313" key="2">
    <source>
        <dbReference type="EMBL" id="MBH5388552.1"/>
    </source>
</evidence>